<dbReference type="CDD" id="cd24068">
    <property type="entry name" value="ASKHA_NBD_ROK_FnNanK-like"/>
    <property type="match status" value="1"/>
</dbReference>
<keyword evidence="3" id="KW-1185">Reference proteome</keyword>
<dbReference type="STRING" id="99656.SAMN05421659_10827"/>
<evidence type="ECO:0000313" key="3">
    <source>
        <dbReference type="Proteomes" id="UP000199701"/>
    </source>
</evidence>
<dbReference type="PANTHER" id="PTHR18964:SF165">
    <property type="entry name" value="BETA-GLUCOSIDE KINASE"/>
    <property type="match status" value="1"/>
</dbReference>
<name>A0A1I0QH86_9FIRM</name>
<reference evidence="2 3" key="1">
    <citation type="submission" date="2016-10" db="EMBL/GenBank/DDBJ databases">
        <authorList>
            <person name="de Groot N.N."/>
        </authorList>
    </citation>
    <scope>NUCLEOTIDE SEQUENCE [LARGE SCALE GENOMIC DNA]</scope>
    <source>
        <strain evidence="2 3">DSM 9179</strain>
    </source>
</reference>
<evidence type="ECO:0000256" key="1">
    <source>
        <dbReference type="ARBA" id="ARBA00006479"/>
    </source>
</evidence>
<dbReference type="OrthoDB" id="9795247at2"/>
<dbReference type="InterPro" id="IPR000600">
    <property type="entry name" value="ROK"/>
</dbReference>
<dbReference type="Pfam" id="PF00480">
    <property type="entry name" value="ROK"/>
    <property type="match status" value="1"/>
</dbReference>
<dbReference type="EMBL" id="FOJI01000008">
    <property type="protein sequence ID" value="SEW26497.1"/>
    <property type="molecule type" value="Genomic_DNA"/>
</dbReference>
<evidence type="ECO:0000313" key="2">
    <source>
        <dbReference type="EMBL" id="SEW26497.1"/>
    </source>
</evidence>
<organism evidence="2 3">
    <name type="scientific">[Clostridium] fimetarium</name>
    <dbReference type="NCBI Taxonomy" id="99656"/>
    <lineage>
        <taxon>Bacteria</taxon>
        <taxon>Bacillati</taxon>
        <taxon>Bacillota</taxon>
        <taxon>Clostridia</taxon>
        <taxon>Lachnospirales</taxon>
        <taxon>Lachnospiraceae</taxon>
    </lineage>
</organism>
<sequence>MKKYISFDIGGTMIKYGIMNEHGEIVENHETPTEARGGGPHIMQKVRELIELNIREYSLSGICIATAGMVDHLNGKIIYANDSIPNYTGIEIKKILEAQFHIPCEVENDVSCAGLSEQLIGASKGSKVSLCLTIGTGIGGCIIIDNKIFHGAFHSAGEVGYMNMNGSNFQKTASTSALVSKVASLKACDIKELNGIKIFEMAQTGDSICMDAIDEFCDNLGYGIANICYVINPEVVVLGGGITKQKEYLYERIRKSMDKYLIEEVGKKIKLVFAENGNQAGILGAYLNFKNNN</sequence>
<proteinExistence type="inferred from homology"/>
<dbReference type="RefSeq" id="WP_092453949.1">
    <property type="nucleotide sequence ID" value="NZ_FOJI01000008.1"/>
</dbReference>
<protein>
    <submittedName>
        <fullName evidence="2">Sugar kinase of the NBD/HSP70 family, may contain an N-terminal HTH domain</fullName>
    </submittedName>
</protein>
<dbReference type="PANTHER" id="PTHR18964">
    <property type="entry name" value="ROK (REPRESSOR, ORF, KINASE) FAMILY"/>
    <property type="match status" value="1"/>
</dbReference>
<accession>A0A1I0QH86</accession>
<keyword evidence="2" id="KW-0808">Transferase</keyword>
<keyword evidence="2" id="KW-0418">Kinase</keyword>
<dbReference type="InterPro" id="IPR043129">
    <property type="entry name" value="ATPase_NBD"/>
</dbReference>
<gene>
    <name evidence="2" type="ORF">SAMN05421659_10827</name>
</gene>
<dbReference type="Gene3D" id="3.30.420.40">
    <property type="match status" value="2"/>
</dbReference>
<dbReference type="GO" id="GO:0016301">
    <property type="term" value="F:kinase activity"/>
    <property type="evidence" value="ECO:0007669"/>
    <property type="project" value="UniProtKB-KW"/>
</dbReference>
<dbReference type="Proteomes" id="UP000199701">
    <property type="component" value="Unassembled WGS sequence"/>
</dbReference>
<comment type="similarity">
    <text evidence="1">Belongs to the ROK (NagC/XylR) family.</text>
</comment>
<dbReference type="SUPFAM" id="SSF53067">
    <property type="entry name" value="Actin-like ATPase domain"/>
    <property type="match status" value="1"/>
</dbReference>
<dbReference type="AlphaFoldDB" id="A0A1I0QH86"/>